<dbReference type="InterPro" id="IPR036881">
    <property type="entry name" value="Glyco_hydro_3_C_sf"/>
</dbReference>
<evidence type="ECO:0000256" key="1">
    <source>
        <dbReference type="ARBA" id="ARBA00000448"/>
    </source>
</evidence>
<dbReference type="Gene3D" id="3.20.20.300">
    <property type="entry name" value="Glycoside hydrolase, family 3, N-terminal domain"/>
    <property type="match status" value="1"/>
</dbReference>
<dbReference type="Pfam" id="PF00933">
    <property type="entry name" value="Glyco_hydro_3"/>
    <property type="match status" value="1"/>
</dbReference>
<evidence type="ECO:0000256" key="2">
    <source>
        <dbReference type="ARBA" id="ARBA00004987"/>
    </source>
</evidence>
<dbReference type="InterPro" id="IPR036962">
    <property type="entry name" value="Glyco_hydro_3_N_sf"/>
</dbReference>
<dbReference type="OrthoDB" id="416222at2759"/>
<dbReference type="VEuPathDB" id="FungiDB:A1Q1_01358"/>
<dbReference type="GO" id="GO:0030245">
    <property type="term" value="P:cellulose catabolic process"/>
    <property type="evidence" value="ECO:0007669"/>
    <property type="project" value="UniProtKB-KW"/>
</dbReference>
<comment type="catalytic activity">
    <reaction evidence="1">
        <text>Hydrolysis of terminal, non-reducing beta-D-glucosyl residues with release of beta-D-glucose.</text>
        <dbReference type="EC" id="3.2.1.21"/>
    </reaction>
</comment>
<keyword evidence="9" id="KW-0326">Glycosidase</keyword>
<feature type="transmembrane region" description="Helical" evidence="12">
    <location>
        <begin position="40"/>
        <end position="60"/>
    </location>
</feature>
<dbReference type="Pfam" id="PF01915">
    <property type="entry name" value="Glyco_hydro_3_C"/>
    <property type="match status" value="1"/>
</dbReference>
<comment type="similarity">
    <text evidence="3">Belongs to the glycosyl hydrolase 3 family.</text>
</comment>
<comment type="caution">
    <text evidence="14">The sequence shown here is derived from an EMBL/GenBank/DDBJ whole genome shotgun (WGS) entry which is preliminary data.</text>
</comment>
<dbReference type="InterPro" id="IPR026891">
    <property type="entry name" value="Fn3-like"/>
</dbReference>
<feature type="compositionally biased region" description="Polar residues" evidence="11">
    <location>
        <begin position="848"/>
        <end position="870"/>
    </location>
</feature>
<dbReference type="InterPro" id="IPR002772">
    <property type="entry name" value="Glyco_hydro_3_C"/>
</dbReference>
<dbReference type="RefSeq" id="XP_014179872.1">
    <property type="nucleotide sequence ID" value="XM_014324397.1"/>
</dbReference>
<name>J6EXS4_TRIAS</name>
<gene>
    <name evidence="14" type="ORF">A1Q1_01358</name>
</gene>
<keyword evidence="7" id="KW-0325">Glycoprotein</keyword>
<dbReference type="EMBL" id="ALBS01000170">
    <property type="protein sequence ID" value="EJT49454.1"/>
    <property type="molecule type" value="Genomic_DNA"/>
</dbReference>
<keyword evidence="12" id="KW-0812">Transmembrane</keyword>
<protein>
    <recommendedName>
        <fullName evidence="4">beta-glucosidase</fullName>
        <ecNumber evidence="4">3.2.1.21</ecNumber>
    </recommendedName>
</protein>
<keyword evidence="8" id="KW-0119">Carbohydrate metabolism</keyword>
<feature type="compositionally biased region" description="Low complexity" evidence="11">
    <location>
        <begin position="882"/>
        <end position="896"/>
    </location>
</feature>
<dbReference type="SUPFAM" id="SSF51445">
    <property type="entry name" value="(Trans)glycosidases"/>
    <property type="match status" value="1"/>
</dbReference>
<dbReference type="EC" id="3.2.1.21" evidence="4"/>
<keyword evidence="6" id="KW-0136">Cellulose degradation</keyword>
<evidence type="ECO:0000256" key="5">
    <source>
        <dbReference type="ARBA" id="ARBA00022801"/>
    </source>
</evidence>
<dbReference type="FunFam" id="3.40.50.1700:FF:000003">
    <property type="entry name" value="Probable beta-glucosidase"/>
    <property type="match status" value="1"/>
</dbReference>
<keyword evidence="12" id="KW-0472">Membrane</keyword>
<dbReference type="PANTHER" id="PTHR42715">
    <property type="entry name" value="BETA-GLUCOSIDASE"/>
    <property type="match status" value="1"/>
</dbReference>
<dbReference type="InterPro" id="IPR017853">
    <property type="entry name" value="GH"/>
</dbReference>
<dbReference type="KEGG" id="tasa:A1Q1_01358"/>
<evidence type="ECO:0000256" key="7">
    <source>
        <dbReference type="ARBA" id="ARBA00023180"/>
    </source>
</evidence>
<dbReference type="HOGENOM" id="CLU_004542_2_2_1"/>
<evidence type="ECO:0000313" key="14">
    <source>
        <dbReference type="EMBL" id="EJT49454.1"/>
    </source>
</evidence>
<evidence type="ECO:0000256" key="8">
    <source>
        <dbReference type="ARBA" id="ARBA00023277"/>
    </source>
</evidence>
<keyword evidence="5" id="KW-0378">Hydrolase</keyword>
<proteinExistence type="inferred from homology"/>
<dbReference type="SMART" id="SM01217">
    <property type="entry name" value="Fn3_like"/>
    <property type="match status" value="1"/>
</dbReference>
<dbReference type="PRINTS" id="PR00133">
    <property type="entry name" value="GLHYDRLASE3"/>
</dbReference>
<keyword evidence="10" id="KW-0624">Polysaccharide degradation</keyword>
<dbReference type="AlphaFoldDB" id="J6EXS4"/>
<evidence type="ECO:0000256" key="10">
    <source>
        <dbReference type="ARBA" id="ARBA00023326"/>
    </source>
</evidence>
<dbReference type="FunFam" id="3.20.20.300:FF:000002">
    <property type="entry name" value="Probable beta-glucosidase"/>
    <property type="match status" value="1"/>
</dbReference>
<evidence type="ECO:0000256" key="4">
    <source>
        <dbReference type="ARBA" id="ARBA00012744"/>
    </source>
</evidence>
<dbReference type="Gene3D" id="3.40.50.1700">
    <property type="entry name" value="Glycoside hydrolase family 3 C-terminal domain"/>
    <property type="match status" value="1"/>
</dbReference>
<evidence type="ECO:0000256" key="12">
    <source>
        <dbReference type="SAM" id="Phobius"/>
    </source>
</evidence>
<dbReference type="InterPro" id="IPR013783">
    <property type="entry name" value="Ig-like_fold"/>
</dbReference>
<keyword evidence="12" id="KW-1133">Transmembrane helix</keyword>
<sequence>MRVNTKCSTGATPPLQSEKRATALLRRRRPHSWTTARQRWLALPLKVASVCMCLAALVLTTRLISLSAPRLLSSGPVAGASLHHDSQAAHAAHAAHEAQQPHANTVCSPSNFTSVSHLANYKADVDSTSLIFPQWYAHPFDLLFEAVEAVALFSLLFSLLSLSNAQNGGDQGSNGQSGLNPDTSNSGQCQFCTVPEGYTSENIGAPLNVQSQFPPRWQEAHAKASAMLQGWSVEDKVKVVSGTGWMQGRCVGNTAAIPEHNFPGQCMQDAPLGVRFADLVSAFPAGINAAQTFDKKQIYDRGHAMGEEFRGKGINAALGPMTNMGRVAAGGRNWEGFGGDPYLSGIATYQTVKGIQDAGVQAVVKHYIANEQERNRTTSSSNIDDRTMREVYVHPFLRAVQADVASVMCSYNLINGSWAGQNAKTLNGILKTDLGYGGYVMSDWDATHSGVLATLSGLDMDMPGDIHMNGGKTSYFNANLTMAVNNGSLPIERLDDMAQRVLAAWYLVGQDKDYPAVNFNTWGEEGNEHVNVQGEHYKLIREMAASSIVLLENKGALPLKKPQTIGIIGLDMGPSPKGPNGYPDRGGNDAILAMGWGSGTTNFPYLVDPYQAIFQRARQDGSGIQNWFENWDLEGAAKAATGVDVALVGINSDSGEQYITVDKNEGDRNNISAWHNGDELVKAVAAVNNNTVVIVHSVGPMDMEQWIEHPNITAVVWQGIAGQEVGSGLVDVLYGDYNPSGHLPYTIAKQMGDYPAVIDYVDTDIPPETNIPYTEGLFIDYRHFLNKNIQPRYPFGYGLSYTTFDFKDLSINCVDKTKRRFEHSFSRRHARRDEDTWISEDAGDDNSTDASASAEATPSANVTAAPNGTESEAPCDCEEHSSASATASATSSAESSKPTDGHDVVYGPEPTYNSTIGTSMTDDLHRRRWEVKVNVCNSGSCAGNAVPQLYLRYPEGLGEPPKVFRDFEKVYVEPGQEACVSFFLSRYDVSIWNAETQKWEVPEGEFTALVGRDSFDDSGPTAKFTPAHDL</sequence>
<dbReference type="PANTHER" id="PTHR42715:SF2">
    <property type="entry name" value="BETA-GLUCOSIDASE F-RELATED"/>
    <property type="match status" value="1"/>
</dbReference>
<evidence type="ECO:0000256" key="9">
    <source>
        <dbReference type="ARBA" id="ARBA00023295"/>
    </source>
</evidence>
<evidence type="ECO:0000313" key="15">
    <source>
        <dbReference type="Proteomes" id="UP000002748"/>
    </source>
</evidence>
<evidence type="ECO:0000256" key="3">
    <source>
        <dbReference type="ARBA" id="ARBA00005336"/>
    </source>
</evidence>
<dbReference type="Proteomes" id="UP000002748">
    <property type="component" value="Unassembled WGS sequence"/>
</dbReference>
<evidence type="ECO:0000259" key="13">
    <source>
        <dbReference type="SMART" id="SM01217"/>
    </source>
</evidence>
<reference evidence="14 15" key="1">
    <citation type="journal article" date="2012" name="Eukaryot. Cell">
        <title>Draft genome sequence of CBS 2479, the standard type strain of Trichosporon asahii.</title>
        <authorList>
            <person name="Yang R.Y."/>
            <person name="Li H.T."/>
            <person name="Zhu H."/>
            <person name="Zhou G.P."/>
            <person name="Wang M."/>
            <person name="Wang L."/>
        </authorList>
    </citation>
    <scope>NUCLEOTIDE SEQUENCE [LARGE SCALE GENOMIC DNA]</scope>
    <source>
        <strain evidence="15">ATCC 90039 / CBS 2479 / JCM 2466 / KCTC 7840 / NCYC 2677 / UAMH 7654</strain>
    </source>
</reference>
<feature type="domain" description="Fibronectin type III-like" evidence="13">
    <location>
        <begin position="945"/>
        <end position="1014"/>
    </location>
</feature>
<evidence type="ECO:0000256" key="6">
    <source>
        <dbReference type="ARBA" id="ARBA00023001"/>
    </source>
</evidence>
<feature type="region of interest" description="Disordered" evidence="11">
    <location>
        <begin position="825"/>
        <end position="919"/>
    </location>
</feature>
<accession>J6EXS4</accession>
<dbReference type="Pfam" id="PF14310">
    <property type="entry name" value="Fn3-like"/>
    <property type="match status" value="1"/>
</dbReference>
<dbReference type="InterPro" id="IPR001764">
    <property type="entry name" value="Glyco_hydro_3_N"/>
</dbReference>
<dbReference type="GO" id="GO:0008422">
    <property type="term" value="F:beta-glucosidase activity"/>
    <property type="evidence" value="ECO:0007669"/>
    <property type="project" value="UniProtKB-EC"/>
</dbReference>
<comment type="pathway">
    <text evidence="2">Glycan metabolism; cellulose degradation.</text>
</comment>
<evidence type="ECO:0000256" key="11">
    <source>
        <dbReference type="SAM" id="MobiDB-lite"/>
    </source>
</evidence>
<dbReference type="Gene3D" id="2.60.40.10">
    <property type="entry name" value="Immunoglobulins"/>
    <property type="match status" value="1"/>
</dbReference>
<feature type="compositionally biased region" description="Acidic residues" evidence="11">
    <location>
        <begin position="836"/>
        <end position="847"/>
    </location>
</feature>
<dbReference type="GeneID" id="25984872"/>
<organism evidence="14 15">
    <name type="scientific">Trichosporon asahii var. asahii (strain ATCC 90039 / CBS 2479 / JCM 2466 / KCTC 7840 / NBRC 103889/ NCYC 2677 / UAMH 7654)</name>
    <name type="common">Yeast</name>
    <dbReference type="NCBI Taxonomy" id="1186058"/>
    <lineage>
        <taxon>Eukaryota</taxon>
        <taxon>Fungi</taxon>
        <taxon>Dikarya</taxon>
        <taxon>Basidiomycota</taxon>
        <taxon>Agaricomycotina</taxon>
        <taxon>Tremellomycetes</taxon>
        <taxon>Trichosporonales</taxon>
        <taxon>Trichosporonaceae</taxon>
        <taxon>Trichosporon</taxon>
    </lineage>
</organism>
<dbReference type="InterPro" id="IPR050288">
    <property type="entry name" value="Cellulose_deg_GH3"/>
</dbReference>
<dbReference type="SUPFAM" id="SSF52279">
    <property type="entry name" value="Beta-D-glucan exohydrolase, C-terminal domain"/>
    <property type="match status" value="1"/>
</dbReference>